<dbReference type="InterPro" id="IPR047657">
    <property type="entry name" value="PmbA"/>
</dbReference>
<accession>A0A2W4ZA88</accession>
<dbReference type="GO" id="GO:0008237">
    <property type="term" value="F:metallopeptidase activity"/>
    <property type="evidence" value="ECO:0007669"/>
    <property type="project" value="InterPro"/>
</dbReference>
<reference evidence="5 6" key="1">
    <citation type="submission" date="2017-08" db="EMBL/GenBank/DDBJ databases">
        <title>Infants hospitalized years apart are colonized by the same room-sourced microbial strains.</title>
        <authorList>
            <person name="Brooks B."/>
            <person name="Olm M.R."/>
            <person name="Firek B.A."/>
            <person name="Baker R."/>
            <person name="Thomas B.C."/>
            <person name="Morowitz M.J."/>
            <person name="Banfield J.F."/>
        </authorList>
    </citation>
    <scope>NUCLEOTIDE SEQUENCE [LARGE SCALE GENOMIC DNA]</scope>
    <source>
        <strain evidence="5">S2_018_000_R3_110</strain>
    </source>
</reference>
<dbReference type="Gene3D" id="3.30.2290.10">
    <property type="entry name" value="PmbA/TldD superfamily"/>
    <property type="match status" value="1"/>
</dbReference>
<dbReference type="Proteomes" id="UP000248614">
    <property type="component" value="Unassembled WGS sequence"/>
</dbReference>
<evidence type="ECO:0000313" key="5">
    <source>
        <dbReference type="EMBL" id="PZO77462.1"/>
    </source>
</evidence>
<dbReference type="Pfam" id="PF19290">
    <property type="entry name" value="PmbA_TldD_2nd"/>
    <property type="match status" value="1"/>
</dbReference>
<evidence type="ECO:0000256" key="1">
    <source>
        <dbReference type="ARBA" id="ARBA00005836"/>
    </source>
</evidence>
<feature type="domain" description="Metalloprotease TldD/E N-terminal" evidence="2">
    <location>
        <begin position="26"/>
        <end position="90"/>
    </location>
</feature>
<dbReference type="PANTHER" id="PTHR43421">
    <property type="entry name" value="METALLOPROTEASE PMBA"/>
    <property type="match status" value="1"/>
</dbReference>
<dbReference type="InterPro" id="IPR045570">
    <property type="entry name" value="Metalloprtase-TldD/E_cen_dom"/>
</dbReference>
<dbReference type="InterPro" id="IPR045569">
    <property type="entry name" value="Metalloprtase-TldD/E_C"/>
</dbReference>
<proteinExistence type="inferred from homology"/>
<organism evidence="5 6">
    <name type="scientific">Sphingomonas hengshuiensis</name>
    <dbReference type="NCBI Taxonomy" id="1609977"/>
    <lineage>
        <taxon>Bacteria</taxon>
        <taxon>Pseudomonadati</taxon>
        <taxon>Pseudomonadota</taxon>
        <taxon>Alphaproteobacteria</taxon>
        <taxon>Sphingomonadales</taxon>
        <taxon>Sphingomonadaceae</taxon>
        <taxon>Sphingomonas</taxon>
    </lineage>
</organism>
<comment type="similarity">
    <text evidence="1">Belongs to the peptidase U62 family.</text>
</comment>
<dbReference type="GO" id="GO:0005829">
    <property type="term" value="C:cytosol"/>
    <property type="evidence" value="ECO:0007669"/>
    <property type="project" value="TreeGrafter"/>
</dbReference>
<dbReference type="Pfam" id="PF19289">
    <property type="entry name" value="PmbA_TldD_3rd"/>
    <property type="match status" value="1"/>
</dbReference>
<evidence type="ECO:0000313" key="6">
    <source>
        <dbReference type="Proteomes" id="UP000248614"/>
    </source>
</evidence>
<dbReference type="AlphaFoldDB" id="A0A2W4ZA88"/>
<dbReference type="GO" id="GO:0006508">
    <property type="term" value="P:proteolysis"/>
    <property type="evidence" value="ECO:0007669"/>
    <property type="project" value="InterPro"/>
</dbReference>
<dbReference type="Pfam" id="PF01523">
    <property type="entry name" value="PmbA_TldD_1st"/>
    <property type="match status" value="1"/>
</dbReference>
<dbReference type="EMBL" id="QFNF01000019">
    <property type="protein sequence ID" value="PZO77462.1"/>
    <property type="molecule type" value="Genomic_DNA"/>
</dbReference>
<dbReference type="InterPro" id="IPR002510">
    <property type="entry name" value="Metalloprtase-TldD/E_N"/>
</dbReference>
<feature type="domain" description="Metalloprotease TldD/E central" evidence="4">
    <location>
        <begin position="120"/>
        <end position="224"/>
    </location>
</feature>
<evidence type="ECO:0000259" key="4">
    <source>
        <dbReference type="Pfam" id="PF19290"/>
    </source>
</evidence>
<gene>
    <name evidence="5" type="ORF">DI632_08795</name>
</gene>
<evidence type="ECO:0000259" key="3">
    <source>
        <dbReference type="Pfam" id="PF19289"/>
    </source>
</evidence>
<feature type="domain" description="Metalloprotease TldD/E C-terminal" evidence="3">
    <location>
        <begin position="232"/>
        <end position="447"/>
    </location>
</feature>
<sequence>MLTPETATDRAQSAIARARACGADAADAILVADTALSVSVRLGRLEDVGRSEGAELGLRVFVGQRSASVSTSDLSEAGLAALAERVVAMARAAPEDRWAGLAPAERLLHGAPPLLDLDDGGDVPPQVLREAALAAEDAARSVAGVRNSEGGSAGYSRAIVAFATSHGFAQGYAVTSHGISASVLAGEGAGMQRDHAHHSARHRTMLEPPETVGRRAGERAVARLNPVGIDGGAMPVVFDPRVGSSLIGHVLGAISGPSIARGTSFLRDSLGHAILPEGLSIIDDPHRPHGLRARPFDGEGLPVSPMALVERGVLQTWLLDSASARQLGLEPTGHAARGIGGPPGVTTGNVHLAGGAGTREAMIGAIGRGVLVTELIGQGVNGVTGDYSRGASGFLIERGEVTRPVSGITIAGNLRPMLASITAAGDLEHRQGVNVPTIRVDGMTVAGG</sequence>
<protein>
    <submittedName>
        <fullName evidence="5">Modulator protein</fullName>
    </submittedName>
</protein>
<dbReference type="PANTHER" id="PTHR43421:SF1">
    <property type="entry name" value="METALLOPROTEASE PMBA"/>
    <property type="match status" value="1"/>
</dbReference>
<name>A0A2W4ZA88_9SPHN</name>
<dbReference type="InterPro" id="IPR035068">
    <property type="entry name" value="TldD/PmbA_N"/>
</dbReference>
<dbReference type="SUPFAM" id="SSF111283">
    <property type="entry name" value="Putative modulator of DNA gyrase, PmbA/TldD"/>
    <property type="match status" value="1"/>
</dbReference>
<comment type="caution">
    <text evidence="5">The sequence shown here is derived from an EMBL/GenBank/DDBJ whole genome shotgun (WGS) entry which is preliminary data.</text>
</comment>
<evidence type="ECO:0000259" key="2">
    <source>
        <dbReference type="Pfam" id="PF01523"/>
    </source>
</evidence>
<dbReference type="InterPro" id="IPR036059">
    <property type="entry name" value="TldD/PmbA_sf"/>
</dbReference>